<dbReference type="SUPFAM" id="SSF55874">
    <property type="entry name" value="ATPase domain of HSP90 chaperone/DNA topoisomerase II/histidine kinase"/>
    <property type="match status" value="1"/>
</dbReference>
<dbReference type="EMBL" id="MFUX01000003">
    <property type="protein sequence ID" value="OGI94970.1"/>
    <property type="molecule type" value="Genomic_DNA"/>
</dbReference>
<reference evidence="9 10" key="1">
    <citation type="journal article" date="2016" name="Nat. Commun.">
        <title>Thousands of microbial genomes shed light on interconnected biogeochemical processes in an aquifer system.</title>
        <authorList>
            <person name="Anantharaman K."/>
            <person name="Brown C.T."/>
            <person name="Hug L.A."/>
            <person name="Sharon I."/>
            <person name="Castelle C.J."/>
            <person name="Probst A.J."/>
            <person name="Thomas B.C."/>
            <person name="Singh A."/>
            <person name="Wilkins M.J."/>
            <person name="Karaoz U."/>
            <person name="Brodie E.L."/>
            <person name="Williams K.H."/>
            <person name="Hubbard S.S."/>
            <person name="Banfield J.F."/>
        </authorList>
    </citation>
    <scope>NUCLEOTIDE SEQUENCE [LARGE SCALE GENOMIC DNA]</scope>
</reference>
<evidence type="ECO:0000313" key="10">
    <source>
        <dbReference type="Proteomes" id="UP000176629"/>
    </source>
</evidence>
<evidence type="ECO:0000259" key="8">
    <source>
        <dbReference type="PROSITE" id="PS50109"/>
    </source>
</evidence>
<feature type="domain" description="Histidine kinase" evidence="8">
    <location>
        <begin position="325"/>
        <end position="546"/>
    </location>
</feature>
<dbReference type="SUPFAM" id="SSF47384">
    <property type="entry name" value="Homodimeric domain of signal transducing histidine kinase"/>
    <property type="match status" value="1"/>
</dbReference>
<dbReference type="Gene3D" id="3.30.565.10">
    <property type="entry name" value="Histidine kinase-like ATPase, C-terminal domain"/>
    <property type="match status" value="1"/>
</dbReference>
<keyword evidence="7" id="KW-1133">Transmembrane helix</keyword>
<dbReference type="CDD" id="cd00082">
    <property type="entry name" value="HisKA"/>
    <property type="match status" value="1"/>
</dbReference>
<sequence length="555" mass="62892">MKIQSKITSFLFLIVIVFILFAFYQFQSQNQSFSVLLQDTKKQQVALFDKLLEIEGKNTEVFVRDYTFWDEMVDFISSKDKTFAEENIDTGAETFNASVVEVYDAKRTLIYGLQNDDVVIPTQVFDQLDKERFAHFFMRVGDGIVEIRGATVHPTEDAERKTNPRGYFFAGRILDEEYTQVLADITRGSVTIFSSLPKNADELDTIDSSRGYISFVRGLSGWDGVPVGHLRVEKEFLGISQFYTSLLKQFWTFSTFLFALIVVVYIFLVRFVARPLRILSRGIRDQNTKPIEGMKEEKSEFGDLAGLVLRFSEKIDIAKTDFVSLISHQLRTPLTIIGWYIERLEKFLKNENRLEDKGGEYVKGISEANKRMVSLVNATVEISRIESGNLHLKLEEIDLPCIVDEVVEELTPTMTSKNISFEKKYEENIPRPVLDERLVFIIIENVLSNAVKYTDKDGSISLYISGEKNSVRINVTDTGIGISPSDQVNIFKKLFRTENAKKKDPEGSGLGLYIAKAMAETQGGTIELSSLEGKGATFSIKLPLSVPKKGEKVLN</sequence>
<dbReference type="InterPro" id="IPR005467">
    <property type="entry name" value="His_kinase_dom"/>
</dbReference>
<keyword evidence="7" id="KW-0812">Transmembrane</keyword>
<feature type="transmembrane region" description="Helical" evidence="7">
    <location>
        <begin position="7"/>
        <end position="26"/>
    </location>
</feature>
<evidence type="ECO:0000256" key="3">
    <source>
        <dbReference type="ARBA" id="ARBA00022553"/>
    </source>
</evidence>
<gene>
    <name evidence="9" type="ORF">A3A03_02240</name>
</gene>
<organism evidence="9 10">
    <name type="scientific">Candidatus Nomurabacteria bacterium RIFCSPLOWO2_01_FULL_40_18</name>
    <dbReference type="NCBI Taxonomy" id="1801773"/>
    <lineage>
        <taxon>Bacteria</taxon>
        <taxon>Candidatus Nomuraibacteriota</taxon>
    </lineage>
</organism>
<evidence type="ECO:0000256" key="2">
    <source>
        <dbReference type="ARBA" id="ARBA00012438"/>
    </source>
</evidence>
<dbReference type="InterPro" id="IPR003661">
    <property type="entry name" value="HisK_dim/P_dom"/>
</dbReference>
<dbReference type="InterPro" id="IPR036097">
    <property type="entry name" value="HisK_dim/P_sf"/>
</dbReference>
<dbReference type="Pfam" id="PF02518">
    <property type="entry name" value="HATPase_c"/>
    <property type="match status" value="1"/>
</dbReference>
<dbReference type="InterPro" id="IPR036890">
    <property type="entry name" value="HATPase_C_sf"/>
</dbReference>
<keyword evidence="6" id="KW-0902">Two-component regulatory system</keyword>
<keyword evidence="4" id="KW-0808">Transferase</keyword>
<keyword evidence="7" id="KW-0472">Membrane</keyword>
<feature type="transmembrane region" description="Helical" evidence="7">
    <location>
        <begin position="250"/>
        <end position="273"/>
    </location>
</feature>
<evidence type="ECO:0000256" key="7">
    <source>
        <dbReference type="SAM" id="Phobius"/>
    </source>
</evidence>
<dbReference type="InterPro" id="IPR003594">
    <property type="entry name" value="HATPase_dom"/>
</dbReference>
<name>A0A1F6XLB0_9BACT</name>
<dbReference type="Pfam" id="PF05228">
    <property type="entry name" value="CHASE4"/>
    <property type="match status" value="1"/>
</dbReference>
<dbReference type="InterPro" id="IPR007892">
    <property type="entry name" value="CHASE4"/>
</dbReference>
<dbReference type="Proteomes" id="UP000176629">
    <property type="component" value="Unassembled WGS sequence"/>
</dbReference>
<proteinExistence type="predicted"/>
<evidence type="ECO:0000256" key="1">
    <source>
        <dbReference type="ARBA" id="ARBA00000085"/>
    </source>
</evidence>
<dbReference type="Pfam" id="PF00512">
    <property type="entry name" value="HisKA"/>
    <property type="match status" value="1"/>
</dbReference>
<comment type="caution">
    <text evidence="9">The sequence shown here is derived from an EMBL/GenBank/DDBJ whole genome shotgun (WGS) entry which is preliminary data.</text>
</comment>
<evidence type="ECO:0000256" key="5">
    <source>
        <dbReference type="ARBA" id="ARBA00022777"/>
    </source>
</evidence>
<dbReference type="PANTHER" id="PTHR43711">
    <property type="entry name" value="TWO-COMPONENT HISTIDINE KINASE"/>
    <property type="match status" value="1"/>
</dbReference>
<dbReference type="Gene3D" id="1.10.287.130">
    <property type="match status" value="1"/>
</dbReference>
<dbReference type="EC" id="2.7.13.3" evidence="2"/>
<dbReference type="GO" id="GO:0000155">
    <property type="term" value="F:phosphorelay sensor kinase activity"/>
    <property type="evidence" value="ECO:0007669"/>
    <property type="project" value="InterPro"/>
</dbReference>
<dbReference type="STRING" id="1801773.A3A03_02240"/>
<dbReference type="AlphaFoldDB" id="A0A1F6XLB0"/>
<keyword evidence="5" id="KW-0418">Kinase</keyword>
<protein>
    <recommendedName>
        <fullName evidence="2">histidine kinase</fullName>
        <ecNumber evidence="2">2.7.13.3</ecNumber>
    </recommendedName>
</protein>
<keyword evidence="3" id="KW-0597">Phosphoprotein</keyword>
<dbReference type="FunFam" id="3.30.565.10:FF:000006">
    <property type="entry name" value="Sensor histidine kinase WalK"/>
    <property type="match status" value="1"/>
</dbReference>
<dbReference type="SMART" id="SM00387">
    <property type="entry name" value="HATPase_c"/>
    <property type="match status" value="1"/>
</dbReference>
<evidence type="ECO:0000256" key="4">
    <source>
        <dbReference type="ARBA" id="ARBA00022679"/>
    </source>
</evidence>
<dbReference type="InterPro" id="IPR004358">
    <property type="entry name" value="Sig_transdc_His_kin-like_C"/>
</dbReference>
<accession>A0A1F6XLB0</accession>
<dbReference type="PRINTS" id="PR00344">
    <property type="entry name" value="BCTRLSENSOR"/>
</dbReference>
<evidence type="ECO:0000256" key="6">
    <source>
        <dbReference type="ARBA" id="ARBA00023012"/>
    </source>
</evidence>
<comment type="catalytic activity">
    <reaction evidence="1">
        <text>ATP + protein L-histidine = ADP + protein N-phospho-L-histidine.</text>
        <dbReference type="EC" id="2.7.13.3"/>
    </reaction>
</comment>
<dbReference type="PROSITE" id="PS50109">
    <property type="entry name" value="HIS_KIN"/>
    <property type="match status" value="1"/>
</dbReference>
<dbReference type="SMART" id="SM00388">
    <property type="entry name" value="HisKA"/>
    <property type="match status" value="1"/>
</dbReference>
<dbReference type="InterPro" id="IPR050736">
    <property type="entry name" value="Sensor_HK_Regulatory"/>
</dbReference>
<evidence type="ECO:0000313" key="9">
    <source>
        <dbReference type="EMBL" id="OGI94970.1"/>
    </source>
</evidence>
<dbReference type="PANTHER" id="PTHR43711:SF26">
    <property type="entry name" value="SENSOR HISTIDINE KINASE RCSC"/>
    <property type="match status" value="1"/>
</dbReference>